<evidence type="ECO:0000313" key="4">
    <source>
        <dbReference type="EMBL" id="CAD5220070.1"/>
    </source>
</evidence>
<dbReference type="Proteomes" id="UP000614601">
    <property type="component" value="Unassembled WGS sequence"/>
</dbReference>
<organism evidence="4 5">
    <name type="scientific">Bursaphelenchus okinawaensis</name>
    <dbReference type="NCBI Taxonomy" id="465554"/>
    <lineage>
        <taxon>Eukaryota</taxon>
        <taxon>Metazoa</taxon>
        <taxon>Ecdysozoa</taxon>
        <taxon>Nematoda</taxon>
        <taxon>Chromadorea</taxon>
        <taxon>Rhabditida</taxon>
        <taxon>Tylenchina</taxon>
        <taxon>Tylenchomorpha</taxon>
        <taxon>Aphelenchoidea</taxon>
        <taxon>Aphelenchoididae</taxon>
        <taxon>Bursaphelenchus</taxon>
    </lineage>
</organism>
<dbReference type="PANTHER" id="PTHR10943">
    <property type="entry name" value="26S PROTEASOME NON-ATPASE REGULATORY SUBUNIT"/>
    <property type="match status" value="1"/>
</dbReference>
<feature type="compositionally biased region" description="Basic and acidic residues" evidence="2">
    <location>
        <begin position="8"/>
        <end position="42"/>
    </location>
</feature>
<dbReference type="EMBL" id="CAJFDH010000004">
    <property type="protein sequence ID" value="CAD5220070.1"/>
    <property type="molecule type" value="Genomic_DNA"/>
</dbReference>
<feature type="domain" description="RPN1 N-terminal" evidence="3">
    <location>
        <begin position="48"/>
        <end position="256"/>
    </location>
</feature>
<dbReference type="GO" id="GO:0043161">
    <property type="term" value="P:proteasome-mediated ubiquitin-dependent protein catabolic process"/>
    <property type="evidence" value="ECO:0007669"/>
    <property type="project" value="TreeGrafter"/>
</dbReference>
<evidence type="ECO:0000259" key="3">
    <source>
        <dbReference type="Pfam" id="PF17781"/>
    </source>
</evidence>
<evidence type="ECO:0000313" key="5">
    <source>
        <dbReference type="Proteomes" id="UP000614601"/>
    </source>
</evidence>
<protein>
    <recommendedName>
        <fullName evidence="3">RPN1 N-terminal domain-containing protein</fullName>
    </recommendedName>
</protein>
<reference evidence="4" key="1">
    <citation type="submission" date="2020-09" db="EMBL/GenBank/DDBJ databases">
        <authorList>
            <person name="Kikuchi T."/>
        </authorList>
    </citation>
    <scope>NUCLEOTIDE SEQUENCE</scope>
    <source>
        <strain evidence="4">SH1</strain>
    </source>
</reference>
<dbReference type="Proteomes" id="UP000783686">
    <property type="component" value="Unassembled WGS sequence"/>
</dbReference>
<dbReference type="PANTHER" id="PTHR10943:SF1">
    <property type="entry name" value="26S PROTEASOME NON-ATPASE REGULATORY SUBUNIT 2"/>
    <property type="match status" value="1"/>
</dbReference>
<dbReference type="AlphaFoldDB" id="A0A811KW74"/>
<dbReference type="EMBL" id="CAJFCW020000004">
    <property type="protein sequence ID" value="CAG9113186.1"/>
    <property type="molecule type" value="Genomic_DNA"/>
</dbReference>
<dbReference type="GO" id="GO:0008540">
    <property type="term" value="C:proteasome regulatory particle, base subcomplex"/>
    <property type="evidence" value="ECO:0007669"/>
    <property type="project" value="TreeGrafter"/>
</dbReference>
<accession>A0A811KW74</accession>
<dbReference type="Pfam" id="PF17781">
    <property type="entry name" value="RPN1_RPN2_N"/>
    <property type="match status" value="1"/>
</dbReference>
<sequence>MVQQETKLAARVDDKEKKPGETVAAKKKDAKEEKNEMTEEDKKLQEDLNMLVERLSEANQDLYQGALESMRSLIRAATTSMTSVPKPLKFMLPHYNKMKENYEKMRDSPAKKLCADIISVLAMCSEDKNGCINYRLKGAFEPIGDWGHEYVRHLSMEMAEEWRNYSDGTTKSQERRGELLTLVKEIVAHNMKHNAEVEACDLLVEIERLDLLLDFVEGEDYNRVCLYLLSCAPLTPDPDNQILIKTAKDLFLKFNKPF</sequence>
<comment type="caution">
    <text evidence="4">The sequence shown here is derived from an EMBL/GenBank/DDBJ whole genome shotgun (WGS) entry which is preliminary data.</text>
</comment>
<feature type="region of interest" description="Disordered" evidence="2">
    <location>
        <begin position="1"/>
        <end position="42"/>
    </location>
</feature>
<evidence type="ECO:0000256" key="2">
    <source>
        <dbReference type="SAM" id="MobiDB-lite"/>
    </source>
</evidence>
<gene>
    <name evidence="4" type="ORF">BOKJ2_LOCUS8760</name>
</gene>
<name>A0A811KW74_9BILA</name>
<dbReference type="GO" id="GO:0005634">
    <property type="term" value="C:nucleus"/>
    <property type="evidence" value="ECO:0007669"/>
    <property type="project" value="TreeGrafter"/>
</dbReference>
<dbReference type="OrthoDB" id="5855240at2759"/>
<evidence type="ECO:0000256" key="1">
    <source>
        <dbReference type="ARBA" id="ARBA00022737"/>
    </source>
</evidence>
<keyword evidence="5" id="KW-1185">Reference proteome</keyword>
<dbReference type="GO" id="GO:0034515">
    <property type="term" value="C:proteasome storage granule"/>
    <property type="evidence" value="ECO:0007669"/>
    <property type="project" value="TreeGrafter"/>
</dbReference>
<proteinExistence type="predicted"/>
<dbReference type="InterPro" id="IPR040892">
    <property type="entry name" value="RPN1_N"/>
</dbReference>
<keyword evidence="1" id="KW-0677">Repeat</keyword>